<dbReference type="AlphaFoldDB" id="A0A0M3J0Z8"/>
<reference evidence="3" key="1">
    <citation type="submission" date="2017-02" db="UniProtKB">
        <authorList>
            <consortium name="WormBaseParasite"/>
        </authorList>
    </citation>
    <scope>IDENTIFICATION</scope>
</reference>
<evidence type="ECO:0000313" key="3">
    <source>
        <dbReference type="WBParaSite" id="ASIM_0000119201-mRNA-1"/>
    </source>
</evidence>
<name>A0A0M3J0Z8_ANISI</name>
<evidence type="ECO:0000313" key="1">
    <source>
        <dbReference type="EMBL" id="VDK18394.1"/>
    </source>
</evidence>
<reference evidence="1 2" key="2">
    <citation type="submission" date="2018-11" db="EMBL/GenBank/DDBJ databases">
        <authorList>
            <consortium name="Pathogen Informatics"/>
        </authorList>
    </citation>
    <scope>NUCLEOTIDE SEQUENCE [LARGE SCALE GENOMIC DNA]</scope>
</reference>
<accession>A0A0M3J0Z8</accession>
<gene>
    <name evidence="1" type="ORF">ASIM_LOCUS1081</name>
</gene>
<keyword evidence="2" id="KW-1185">Reference proteome</keyword>
<proteinExistence type="predicted"/>
<sequence length="112" mass="13248">MATSEVMKPDYDYDTIEDTSRVSATRSRQEKRVISDGQTEHVEIEERDQEEYFYTETTNDPSSLKKHNFTDGSETVSMNFTNDDRLLNNTVCFFCFQRIFPHSFRTTNLHWS</sequence>
<protein>
    <submittedName>
        <fullName evidence="1 3">Uncharacterized protein</fullName>
    </submittedName>
</protein>
<dbReference type="WBParaSite" id="ASIM_0000119201-mRNA-1">
    <property type="protein sequence ID" value="ASIM_0000119201-mRNA-1"/>
    <property type="gene ID" value="ASIM_0000119201"/>
</dbReference>
<evidence type="ECO:0000313" key="2">
    <source>
        <dbReference type="Proteomes" id="UP000267096"/>
    </source>
</evidence>
<dbReference type="EMBL" id="UYRR01001005">
    <property type="protein sequence ID" value="VDK18394.1"/>
    <property type="molecule type" value="Genomic_DNA"/>
</dbReference>
<organism evidence="3">
    <name type="scientific">Anisakis simplex</name>
    <name type="common">Herring worm</name>
    <dbReference type="NCBI Taxonomy" id="6269"/>
    <lineage>
        <taxon>Eukaryota</taxon>
        <taxon>Metazoa</taxon>
        <taxon>Ecdysozoa</taxon>
        <taxon>Nematoda</taxon>
        <taxon>Chromadorea</taxon>
        <taxon>Rhabditida</taxon>
        <taxon>Spirurina</taxon>
        <taxon>Ascaridomorpha</taxon>
        <taxon>Ascaridoidea</taxon>
        <taxon>Anisakidae</taxon>
        <taxon>Anisakis</taxon>
        <taxon>Anisakis simplex complex</taxon>
    </lineage>
</organism>
<dbReference type="Proteomes" id="UP000267096">
    <property type="component" value="Unassembled WGS sequence"/>
</dbReference>